<dbReference type="AlphaFoldDB" id="B3E4W3"/>
<dbReference type="RefSeq" id="WP_012468884.1">
    <property type="nucleotide sequence ID" value="NC_010814.1"/>
</dbReference>
<evidence type="ECO:0000313" key="3">
    <source>
        <dbReference type="Proteomes" id="UP000002420"/>
    </source>
</evidence>
<dbReference type="PANTHER" id="PTHR43267">
    <property type="entry name" value="TRNA THREONYLCARBAMOYLADENOSINE DEHYDRATASE"/>
    <property type="match status" value="1"/>
</dbReference>
<dbReference type="EMBL" id="CP001089">
    <property type="protein sequence ID" value="ACD94528.1"/>
    <property type="molecule type" value="Genomic_DNA"/>
</dbReference>
<dbReference type="Pfam" id="PF00899">
    <property type="entry name" value="ThiF"/>
    <property type="match status" value="1"/>
</dbReference>
<evidence type="ECO:0000313" key="2">
    <source>
        <dbReference type="EMBL" id="ACD94528.1"/>
    </source>
</evidence>
<dbReference type="HOGENOM" id="CLU_013325_4_0_7"/>
<name>B3E4W3_TRIL1</name>
<reference evidence="2 3" key="1">
    <citation type="submission" date="2008-05" db="EMBL/GenBank/DDBJ databases">
        <title>Complete sequence of chromosome of Geobacter lovleyi SZ.</title>
        <authorList>
            <consortium name="US DOE Joint Genome Institute"/>
            <person name="Lucas S."/>
            <person name="Copeland A."/>
            <person name="Lapidus A."/>
            <person name="Glavina del Rio T."/>
            <person name="Dalin E."/>
            <person name="Tice H."/>
            <person name="Bruce D."/>
            <person name="Goodwin L."/>
            <person name="Pitluck S."/>
            <person name="Chertkov O."/>
            <person name="Meincke L."/>
            <person name="Brettin T."/>
            <person name="Detter J.C."/>
            <person name="Han C."/>
            <person name="Tapia R."/>
            <person name="Kuske C.R."/>
            <person name="Schmutz J."/>
            <person name="Larimer F."/>
            <person name="Land M."/>
            <person name="Hauser L."/>
            <person name="Kyrpides N."/>
            <person name="Mikhailova N."/>
            <person name="Sung Y."/>
            <person name="Fletcher K.E."/>
            <person name="Ritalahti K.M."/>
            <person name="Loeffler F.E."/>
            <person name="Richardson P."/>
        </authorList>
    </citation>
    <scope>NUCLEOTIDE SEQUENCE [LARGE SCALE GENOMIC DNA]</scope>
    <source>
        <strain evidence="3">ATCC BAA-1151 / DSM 17278 / SZ</strain>
    </source>
</reference>
<dbReference type="InterPro" id="IPR045886">
    <property type="entry name" value="ThiF/MoeB/HesA"/>
</dbReference>
<dbReference type="GO" id="GO:0008641">
    <property type="term" value="F:ubiquitin-like modifier activating enzyme activity"/>
    <property type="evidence" value="ECO:0007669"/>
    <property type="project" value="InterPro"/>
</dbReference>
<feature type="domain" description="THIF-type NAD/FAD binding fold" evidence="1">
    <location>
        <begin position="14"/>
        <end position="242"/>
    </location>
</feature>
<dbReference type="Gene3D" id="3.40.50.720">
    <property type="entry name" value="NAD(P)-binding Rossmann-like Domain"/>
    <property type="match status" value="1"/>
</dbReference>
<dbReference type="eggNOG" id="COG1179">
    <property type="taxonomic scope" value="Bacteria"/>
</dbReference>
<dbReference type="GO" id="GO:0061503">
    <property type="term" value="F:tRNA threonylcarbamoyladenosine dehydratase"/>
    <property type="evidence" value="ECO:0007669"/>
    <property type="project" value="TreeGrafter"/>
</dbReference>
<proteinExistence type="predicted"/>
<dbReference type="PANTHER" id="PTHR43267:SF1">
    <property type="entry name" value="TRNA THREONYLCARBAMOYLADENOSINE DEHYDRATASE"/>
    <property type="match status" value="1"/>
</dbReference>
<dbReference type="KEGG" id="glo:Glov_0802"/>
<dbReference type="CDD" id="cd00755">
    <property type="entry name" value="YgdL_like"/>
    <property type="match status" value="1"/>
</dbReference>
<evidence type="ECO:0000259" key="1">
    <source>
        <dbReference type="Pfam" id="PF00899"/>
    </source>
</evidence>
<dbReference type="SUPFAM" id="SSF69572">
    <property type="entry name" value="Activating enzymes of the ubiquitin-like proteins"/>
    <property type="match status" value="1"/>
</dbReference>
<dbReference type="GO" id="GO:0061504">
    <property type="term" value="P:cyclic threonylcarbamoyladenosine biosynthetic process"/>
    <property type="evidence" value="ECO:0007669"/>
    <property type="project" value="TreeGrafter"/>
</dbReference>
<sequence>MQSVPGYEQIFSRTSLLIGDAGLRRLAAARVLIAGVGGVGSCAVEVLARAGMGRLTLVDSDTVQVSNINRQLHALTTTLGQPKVRVMAERLLQINPGLQVVPLQELITPDNVSDLLEPGYDLVLDAIDSFGAKLALLQNCVECQIPVISSMGAAGKLDPTRIQIADIADSQGCRLARKLRKELRRSGISTGVTVVYSDEPCSLECLGEPETEGERRPLGTISYLPAAFGLFMASAAIRRLLG</sequence>
<dbReference type="InterPro" id="IPR000594">
    <property type="entry name" value="ThiF_NAD_FAD-bd"/>
</dbReference>
<keyword evidence="3" id="KW-1185">Reference proteome</keyword>
<dbReference type="Proteomes" id="UP000002420">
    <property type="component" value="Chromosome"/>
</dbReference>
<organism evidence="2 3">
    <name type="scientific">Trichlorobacter lovleyi (strain ATCC BAA-1151 / DSM 17278 / SZ)</name>
    <name type="common">Geobacter lovleyi</name>
    <dbReference type="NCBI Taxonomy" id="398767"/>
    <lineage>
        <taxon>Bacteria</taxon>
        <taxon>Pseudomonadati</taxon>
        <taxon>Thermodesulfobacteriota</taxon>
        <taxon>Desulfuromonadia</taxon>
        <taxon>Geobacterales</taxon>
        <taxon>Geobacteraceae</taxon>
        <taxon>Trichlorobacter</taxon>
    </lineage>
</organism>
<dbReference type="STRING" id="398767.Glov_0802"/>
<accession>B3E4W3</accession>
<dbReference type="InterPro" id="IPR035985">
    <property type="entry name" value="Ubiquitin-activating_enz"/>
</dbReference>
<gene>
    <name evidence="2" type="ordered locus">Glov_0802</name>
</gene>
<protein>
    <submittedName>
        <fullName evidence="2">UBA/THIF-type NAD/FAD binding protein</fullName>
    </submittedName>
</protein>